<accession>A0AAE1H4M1</accession>
<reference evidence="2" key="2">
    <citation type="journal article" date="2023" name="BMC Genomics">
        <title>Pest status, molecular evolution, and epigenetic factors derived from the genome assembly of Frankliniella fusca, a thysanopteran phytovirus vector.</title>
        <authorList>
            <person name="Catto M.A."/>
            <person name="Labadie P.E."/>
            <person name="Jacobson A.L."/>
            <person name="Kennedy G.G."/>
            <person name="Srinivasan R."/>
            <person name="Hunt B.G."/>
        </authorList>
    </citation>
    <scope>NUCLEOTIDE SEQUENCE</scope>
    <source>
        <strain evidence="2">PL_HMW_Pooled</strain>
    </source>
</reference>
<evidence type="ECO:0000259" key="1">
    <source>
        <dbReference type="Pfam" id="PF21789"/>
    </source>
</evidence>
<evidence type="ECO:0000313" key="3">
    <source>
        <dbReference type="Proteomes" id="UP001219518"/>
    </source>
</evidence>
<dbReference type="Pfam" id="PF21789">
    <property type="entry name" value="TNP-like_RNaseH_C"/>
    <property type="match status" value="1"/>
</dbReference>
<gene>
    <name evidence="2" type="ORF">KUF71_023874</name>
</gene>
<sequence length="139" mass="15782">MLRKEGKKPRGKTAYQTQEDYIFSDSTDIGLIVSLKAAKEPTEFLIKNCKFKYVMTARFNQDALERFFGLVRQSCGGNTHPEPRVFAQLFRLLSIYALVKPVRGSNITGGEMINTLLNLKDLNSCSKQERKEALSKKLC</sequence>
<evidence type="ECO:0000313" key="2">
    <source>
        <dbReference type="EMBL" id="KAK3914473.1"/>
    </source>
</evidence>
<proteinExistence type="predicted"/>
<keyword evidence="3" id="KW-1185">Reference proteome</keyword>
<reference evidence="2" key="1">
    <citation type="submission" date="2021-07" db="EMBL/GenBank/DDBJ databases">
        <authorList>
            <person name="Catto M.A."/>
            <person name="Jacobson A."/>
            <person name="Kennedy G."/>
            <person name="Labadie P."/>
            <person name="Hunt B.G."/>
            <person name="Srinivasan R."/>
        </authorList>
    </citation>
    <scope>NUCLEOTIDE SEQUENCE</scope>
    <source>
        <strain evidence="2">PL_HMW_Pooled</strain>
        <tissue evidence="2">Head</tissue>
    </source>
</reference>
<name>A0AAE1H4M1_9NEOP</name>
<protein>
    <submittedName>
        <fullName evidence="2">Transposable element P transposase</fullName>
    </submittedName>
</protein>
<comment type="caution">
    <text evidence="2">The sequence shown here is derived from an EMBL/GenBank/DDBJ whole genome shotgun (WGS) entry which is preliminary data.</text>
</comment>
<feature type="domain" description="Transposable element P transposase-like RNase H C-terminal" evidence="1">
    <location>
        <begin position="58"/>
        <end position="91"/>
    </location>
</feature>
<dbReference type="AlphaFoldDB" id="A0AAE1H4M1"/>
<organism evidence="2 3">
    <name type="scientific">Frankliniella fusca</name>
    <dbReference type="NCBI Taxonomy" id="407009"/>
    <lineage>
        <taxon>Eukaryota</taxon>
        <taxon>Metazoa</taxon>
        <taxon>Ecdysozoa</taxon>
        <taxon>Arthropoda</taxon>
        <taxon>Hexapoda</taxon>
        <taxon>Insecta</taxon>
        <taxon>Pterygota</taxon>
        <taxon>Neoptera</taxon>
        <taxon>Paraneoptera</taxon>
        <taxon>Thysanoptera</taxon>
        <taxon>Terebrantia</taxon>
        <taxon>Thripoidea</taxon>
        <taxon>Thripidae</taxon>
        <taxon>Frankliniella</taxon>
    </lineage>
</organism>
<dbReference type="Proteomes" id="UP001219518">
    <property type="component" value="Unassembled WGS sequence"/>
</dbReference>
<dbReference type="InterPro" id="IPR048367">
    <property type="entry name" value="TNP-like_RNaseH_C"/>
</dbReference>
<dbReference type="EMBL" id="JAHWGI010000382">
    <property type="protein sequence ID" value="KAK3914473.1"/>
    <property type="molecule type" value="Genomic_DNA"/>
</dbReference>